<keyword evidence="4" id="KW-1185">Reference proteome</keyword>
<dbReference type="EMBL" id="JACHKT010000046">
    <property type="protein sequence ID" value="MBB6005495.1"/>
    <property type="molecule type" value="Genomic_DNA"/>
</dbReference>
<gene>
    <name evidence="3" type="ORF">HNP25_004169</name>
</gene>
<feature type="domain" description="Endonuclease GajA/Old nuclease/RecF-like AAA" evidence="2">
    <location>
        <begin position="1"/>
        <end position="122"/>
    </location>
</feature>
<dbReference type="Proteomes" id="UP000524404">
    <property type="component" value="Unassembled WGS sequence"/>
</dbReference>
<evidence type="ECO:0000259" key="2">
    <source>
        <dbReference type="Pfam" id="PF13175"/>
    </source>
</evidence>
<accession>A0A841EQF6</accession>
<dbReference type="PIRSF" id="PIRSF034888">
    <property type="entry name" value="P-loop_UCP034888"/>
    <property type="match status" value="1"/>
</dbReference>
<name>A0A841EQF6_9BACT</name>
<dbReference type="PANTHER" id="PTHR43581:SF4">
    <property type="entry name" value="ATP_GTP PHOSPHATASE"/>
    <property type="match status" value="1"/>
</dbReference>
<sequence>MIEQIKFKNFKIFKNWQTLEIKPITILIGKNNSGKSAIAKLLVMIGESLKGKQISWQYQLGDDNSNTIDLGSEFKDLVYERSVIGALELELQNSESKKLSYVINSQYGILEYIENENIIDISTAIFKGFLLNGKIKNGFTLETDYIGAIRVEPEYTYTYNNSKIESIGIRGQNAYNIIIYDFLNDGTLIKNVSDWYMKNFEGWKIEVKEEKLPTGTFYQIAITSKSLEINIKQTGQGIHQILPLIVKSYLKEKSPRLTIIEEPETHLHPAAHGVLAQRFAESYLNDNNKKYLIETHSQNFVLRMRRLVAEGKLKPEHLAIYYVDFKQENNESLLRKIEVDNLGRVNWWPEGIFNETLSETMAIRNAQLDT</sequence>
<dbReference type="InterPro" id="IPR022532">
    <property type="entry name" value="DUF3696"/>
</dbReference>
<reference evidence="3 4" key="1">
    <citation type="submission" date="2020-08" db="EMBL/GenBank/DDBJ databases">
        <title>Functional genomics of gut bacteria from endangered species of beetles.</title>
        <authorList>
            <person name="Carlos-Shanley C."/>
        </authorList>
    </citation>
    <scope>NUCLEOTIDE SEQUENCE [LARGE SCALE GENOMIC DNA]</scope>
    <source>
        <strain evidence="3 4">S00070</strain>
    </source>
</reference>
<evidence type="ECO:0000313" key="4">
    <source>
        <dbReference type="Proteomes" id="UP000524404"/>
    </source>
</evidence>
<dbReference type="Gene3D" id="3.40.50.300">
    <property type="entry name" value="P-loop containing nucleotide triphosphate hydrolases"/>
    <property type="match status" value="1"/>
</dbReference>
<protein>
    <submittedName>
        <fullName evidence="3">Putative ATPase</fullName>
    </submittedName>
</protein>
<dbReference type="InterPro" id="IPR051396">
    <property type="entry name" value="Bact_Antivir_Def_Nuclease"/>
</dbReference>
<dbReference type="PANTHER" id="PTHR43581">
    <property type="entry name" value="ATP/GTP PHOSPHATASE"/>
    <property type="match status" value="1"/>
</dbReference>
<dbReference type="SUPFAM" id="SSF52540">
    <property type="entry name" value="P-loop containing nucleoside triphosphate hydrolases"/>
    <property type="match status" value="1"/>
</dbReference>
<dbReference type="AlphaFoldDB" id="A0A841EQF6"/>
<evidence type="ECO:0000259" key="1">
    <source>
        <dbReference type="Pfam" id="PF12476"/>
    </source>
</evidence>
<organism evidence="3 4">
    <name type="scientific">Arcicella rosea</name>
    <dbReference type="NCBI Taxonomy" id="502909"/>
    <lineage>
        <taxon>Bacteria</taxon>
        <taxon>Pseudomonadati</taxon>
        <taxon>Bacteroidota</taxon>
        <taxon>Cytophagia</taxon>
        <taxon>Cytophagales</taxon>
        <taxon>Flectobacillaceae</taxon>
        <taxon>Arcicella</taxon>
    </lineage>
</organism>
<feature type="domain" description="DUF3696" evidence="1">
    <location>
        <begin position="313"/>
        <end position="361"/>
    </location>
</feature>
<dbReference type="RefSeq" id="WP_184137368.1">
    <property type="nucleotide sequence ID" value="NZ_JACHKT010000046.1"/>
</dbReference>
<dbReference type="InterPro" id="IPR014592">
    <property type="entry name" value="P-loop_UCP034888"/>
</dbReference>
<dbReference type="Pfam" id="PF12476">
    <property type="entry name" value="DUF3696"/>
    <property type="match status" value="1"/>
</dbReference>
<dbReference type="InterPro" id="IPR027417">
    <property type="entry name" value="P-loop_NTPase"/>
</dbReference>
<proteinExistence type="predicted"/>
<feature type="domain" description="Endonuclease GajA/Old nuclease/RecF-like AAA" evidence="2">
    <location>
        <begin position="205"/>
        <end position="301"/>
    </location>
</feature>
<evidence type="ECO:0000313" key="3">
    <source>
        <dbReference type="EMBL" id="MBB6005495.1"/>
    </source>
</evidence>
<dbReference type="InterPro" id="IPR041685">
    <property type="entry name" value="AAA_GajA/Old/RecF-like"/>
</dbReference>
<comment type="caution">
    <text evidence="3">The sequence shown here is derived from an EMBL/GenBank/DDBJ whole genome shotgun (WGS) entry which is preliminary data.</text>
</comment>
<dbReference type="Pfam" id="PF13175">
    <property type="entry name" value="AAA_15"/>
    <property type="match status" value="2"/>
</dbReference>